<dbReference type="Proteomes" id="UP001500957">
    <property type="component" value="Unassembled WGS sequence"/>
</dbReference>
<gene>
    <name evidence="3" type="ORF">GCM10009547_18160</name>
</gene>
<keyword evidence="4" id="KW-1185">Reference proteome</keyword>
<dbReference type="Pfam" id="PF01575">
    <property type="entry name" value="MaoC_dehydratas"/>
    <property type="match status" value="1"/>
</dbReference>
<dbReference type="SUPFAM" id="SSF54637">
    <property type="entry name" value="Thioesterase/thiol ester dehydrase-isomerase"/>
    <property type="match status" value="1"/>
</dbReference>
<sequence length="132" mass="13774">MKAGDVLPERTFGPQTRTDIVRYQGASGDFNAVHHDDEFARAGGLPGAISVGMLQAGYLGTYCVDLFGPTAVRSIAVRFAEPVWPGDVLTCAGTVADVRPEGDGRVADLDLRITRAGGGVAVTGAVTVRLEN</sequence>
<dbReference type="PANTHER" id="PTHR43841">
    <property type="entry name" value="3-HYDROXYACYL-THIOESTER DEHYDRATASE HTDX-RELATED"/>
    <property type="match status" value="1"/>
</dbReference>
<protein>
    <submittedName>
        <fullName evidence="3">Dihydroxy-acid dehydratase</fullName>
    </submittedName>
</protein>
<evidence type="ECO:0000259" key="2">
    <source>
        <dbReference type="Pfam" id="PF01575"/>
    </source>
</evidence>
<dbReference type="InterPro" id="IPR029069">
    <property type="entry name" value="HotDog_dom_sf"/>
</dbReference>
<accession>A0ABN1GQG3</accession>
<organism evidence="3 4">
    <name type="scientific">Sporichthya brevicatena</name>
    <dbReference type="NCBI Taxonomy" id="171442"/>
    <lineage>
        <taxon>Bacteria</taxon>
        <taxon>Bacillati</taxon>
        <taxon>Actinomycetota</taxon>
        <taxon>Actinomycetes</taxon>
        <taxon>Sporichthyales</taxon>
        <taxon>Sporichthyaceae</taxon>
        <taxon>Sporichthya</taxon>
    </lineage>
</organism>
<dbReference type="Gene3D" id="3.10.129.10">
    <property type="entry name" value="Hotdog Thioesterase"/>
    <property type="match status" value="1"/>
</dbReference>
<dbReference type="EMBL" id="BAAAHE010000014">
    <property type="protein sequence ID" value="GAA0616469.1"/>
    <property type="molecule type" value="Genomic_DNA"/>
</dbReference>
<reference evidence="3 4" key="1">
    <citation type="journal article" date="2019" name="Int. J. Syst. Evol. Microbiol.">
        <title>The Global Catalogue of Microorganisms (GCM) 10K type strain sequencing project: providing services to taxonomists for standard genome sequencing and annotation.</title>
        <authorList>
            <consortium name="The Broad Institute Genomics Platform"/>
            <consortium name="The Broad Institute Genome Sequencing Center for Infectious Disease"/>
            <person name="Wu L."/>
            <person name="Ma J."/>
        </authorList>
    </citation>
    <scope>NUCLEOTIDE SEQUENCE [LARGE SCALE GENOMIC DNA]</scope>
    <source>
        <strain evidence="3 4">JCM 10671</strain>
    </source>
</reference>
<comment type="similarity">
    <text evidence="1">Belongs to the enoyl-CoA hydratase/isomerase family.</text>
</comment>
<evidence type="ECO:0000313" key="3">
    <source>
        <dbReference type="EMBL" id="GAA0616469.1"/>
    </source>
</evidence>
<feature type="domain" description="MaoC-like" evidence="2">
    <location>
        <begin position="15"/>
        <end position="99"/>
    </location>
</feature>
<dbReference type="RefSeq" id="WP_344603834.1">
    <property type="nucleotide sequence ID" value="NZ_BAAAHE010000014.1"/>
</dbReference>
<dbReference type="InterPro" id="IPR002539">
    <property type="entry name" value="MaoC-like_dom"/>
</dbReference>
<name>A0ABN1GQG3_9ACTN</name>
<dbReference type="PANTHER" id="PTHR43841:SF3">
    <property type="entry name" value="(3R)-HYDROXYACYL-ACP DEHYDRATASE SUBUNIT HADB"/>
    <property type="match status" value="1"/>
</dbReference>
<proteinExistence type="inferred from homology"/>
<evidence type="ECO:0000256" key="1">
    <source>
        <dbReference type="ARBA" id="ARBA00005254"/>
    </source>
</evidence>
<comment type="caution">
    <text evidence="3">The sequence shown here is derived from an EMBL/GenBank/DDBJ whole genome shotgun (WGS) entry which is preliminary data.</text>
</comment>
<evidence type="ECO:0000313" key="4">
    <source>
        <dbReference type="Proteomes" id="UP001500957"/>
    </source>
</evidence>